<reference evidence="4" key="1">
    <citation type="submission" date="2017-03" db="EMBL/GenBank/DDBJ databases">
        <title>Phytopthora megakarya and P. palmivora, two closely related causual agents of cacao black pod achieved similar genome size and gene model numbers by different mechanisms.</title>
        <authorList>
            <person name="Ali S."/>
            <person name="Shao J."/>
            <person name="Larry D.J."/>
            <person name="Kronmiller B."/>
            <person name="Shen D."/>
            <person name="Strem M.D."/>
            <person name="Melnick R.L."/>
            <person name="Guiltinan M.J."/>
            <person name="Tyler B.M."/>
            <person name="Meinhardt L.W."/>
            <person name="Bailey B.A."/>
        </authorList>
    </citation>
    <scope>NUCLEOTIDE SEQUENCE [LARGE SCALE GENOMIC DNA]</scope>
    <source>
        <strain evidence="4">zdho120</strain>
    </source>
</reference>
<feature type="transmembrane region" description="Helical" evidence="2">
    <location>
        <begin position="443"/>
        <end position="465"/>
    </location>
</feature>
<evidence type="ECO:0000313" key="3">
    <source>
        <dbReference type="EMBL" id="OWZ01328.1"/>
    </source>
</evidence>
<evidence type="ECO:0000256" key="1">
    <source>
        <dbReference type="SAM" id="MobiDB-lite"/>
    </source>
</evidence>
<evidence type="ECO:0000256" key="2">
    <source>
        <dbReference type="SAM" id="Phobius"/>
    </source>
</evidence>
<name>A0A225V8W5_9STRA</name>
<dbReference type="AlphaFoldDB" id="A0A225V8W5"/>
<keyword evidence="4" id="KW-1185">Reference proteome</keyword>
<dbReference type="Proteomes" id="UP000198211">
    <property type="component" value="Unassembled WGS sequence"/>
</dbReference>
<organism evidence="3 4">
    <name type="scientific">Phytophthora megakarya</name>
    <dbReference type="NCBI Taxonomy" id="4795"/>
    <lineage>
        <taxon>Eukaryota</taxon>
        <taxon>Sar</taxon>
        <taxon>Stramenopiles</taxon>
        <taxon>Oomycota</taxon>
        <taxon>Peronosporomycetes</taxon>
        <taxon>Peronosporales</taxon>
        <taxon>Peronosporaceae</taxon>
        <taxon>Phytophthora</taxon>
    </lineage>
</organism>
<accession>A0A225V8W5</accession>
<feature type="region of interest" description="Disordered" evidence="1">
    <location>
        <begin position="234"/>
        <end position="254"/>
    </location>
</feature>
<keyword evidence="2" id="KW-1133">Transmembrane helix</keyword>
<keyword evidence="2" id="KW-0472">Membrane</keyword>
<comment type="caution">
    <text evidence="3">The sequence shown here is derived from an EMBL/GenBank/DDBJ whole genome shotgun (WGS) entry which is preliminary data.</text>
</comment>
<evidence type="ECO:0000313" key="4">
    <source>
        <dbReference type="Proteomes" id="UP000198211"/>
    </source>
</evidence>
<protein>
    <submittedName>
        <fullName evidence="3">Uncharacterized protein</fullName>
    </submittedName>
</protein>
<dbReference type="OrthoDB" id="72545at2759"/>
<sequence>MFPPTSFKWLSIDLHKFTFQFASPTMRLKAARSRALFTLLLAVNAHHSTQASTCTTLLDSNSTLAKSLSSWDSDLPAFDYATIFQEIDTALPWMSKCAASVDPHAVYTSLASNSAVKSYFSTMENLDVDLSTNDGWSTMCTTLEKTFTPFVGNITEIVMDALGSTSGCCDDFLDKIKTLFGDSLDTFVVKLMKLGGNIECSERTFTSLAGTKTKEMCGYSISNSFTPFHESSSSSSLSSSSSSLSSSSSSLSSTSDTSAILINLAQIPNDQMCKAFEGKAFTNTKGESVTFAFGTKGIDTMGICLDPIDTLFQYMKSWELFSATVDAGDTKITLSDLFESGKSIRGDLLVAYATTPTNLPMMVMRTVFNIFGSLMQGGGTHDASQESESFNGSGSNDPLNAYNNIAASVYIHIPNNGNCTYSNQTITQPYEDVTTANTTSPNVASVTFSGIITGVALVSTLVLSFL</sequence>
<feature type="compositionally biased region" description="Low complexity" evidence="1">
    <location>
        <begin position="234"/>
        <end position="253"/>
    </location>
</feature>
<gene>
    <name evidence="3" type="ORF">PHMEG_00027309</name>
</gene>
<dbReference type="EMBL" id="NBNE01006935">
    <property type="protein sequence ID" value="OWZ01328.1"/>
    <property type="molecule type" value="Genomic_DNA"/>
</dbReference>
<keyword evidence="2" id="KW-0812">Transmembrane</keyword>
<proteinExistence type="predicted"/>